<evidence type="ECO:0008006" key="10">
    <source>
        <dbReference type="Google" id="ProtNLM"/>
    </source>
</evidence>
<dbReference type="AlphaFoldDB" id="A0A1D9MM93"/>
<feature type="transmembrane region" description="Helical" evidence="7">
    <location>
        <begin position="288"/>
        <end position="312"/>
    </location>
</feature>
<comment type="subcellular location">
    <subcellularLocation>
        <location evidence="1">Cell membrane</location>
        <topology evidence="1">Multi-pass membrane protein</topology>
    </subcellularLocation>
</comment>
<keyword evidence="5 7" id="KW-1133">Transmembrane helix</keyword>
<evidence type="ECO:0000313" key="8">
    <source>
        <dbReference type="EMBL" id="AOZ73412.1"/>
    </source>
</evidence>
<feature type="transmembrane region" description="Helical" evidence="7">
    <location>
        <begin position="110"/>
        <end position="134"/>
    </location>
</feature>
<feature type="transmembrane region" description="Helical" evidence="7">
    <location>
        <begin position="141"/>
        <end position="162"/>
    </location>
</feature>
<dbReference type="PANTHER" id="PTHR34184">
    <property type="entry name" value="UPF0718 PROTEIN YCGR"/>
    <property type="match status" value="1"/>
</dbReference>
<evidence type="ECO:0000256" key="5">
    <source>
        <dbReference type="ARBA" id="ARBA00022989"/>
    </source>
</evidence>
<keyword evidence="3" id="KW-1003">Cell membrane</keyword>
<evidence type="ECO:0000256" key="7">
    <source>
        <dbReference type="SAM" id="Phobius"/>
    </source>
</evidence>
<dbReference type="EMBL" id="CP017812">
    <property type="protein sequence ID" value="AOZ73412.1"/>
    <property type="molecule type" value="Genomic_DNA"/>
</dbReference>
<feature type="transmembrane region" description="Helical" evidence="7">
    <location>
        <begin position="193"/>
        <end position="210"/>
    </location>
</feature>
<dbReference type="InterPro" id="IPR052923">
    <property type="entry name" value="UPF0718"/>
</dbReference>
<dbReference type="Pfam" id="PF03773">
    <property type="entry name" value="ArsP_1"/>
    <property type="match status" value="1"/>
</dbReference>
<dbReference type="OrthoDB" id="9810876at2"/>
<dbReference type="KEGG" id="avu:BK816_01535"/>
<dbReference type="GO" id="GO:0005886">
    <property type="term" value="C:plasma membrane"/>
    <property type="evidence" value="ECO:0007669"/>
    <property type="project" value="UniProtKB-SubCell"/>
</dbReference>
<dbReference type="InterPro" id="IPR005524">
    <property type="entry name" value="DUF318"/>
</dbReference>
<dbReference type="Proteomes" id="UP000176288">
    <property type="component" value="Chromosome"/>
</dbReference>
<name>A0A1D9MM93_9ACTO</name>
<keyword evidence="4 7" id="KW-0812">Transmembrane</keyword>
<feature type="transmembrane region" description="Helical" evidence="7">
    <location>
        <begin position="73"/>
        <end position="90"/>
    </location>
</feature>
<comment type="similarity">
    <text evidence="2">Belongs to the UPF0718 family.</text>
</comment>
<keyword evidence="9" id="KW-1185">Reference proteome</keyword>
<evidence type="ECO:0000256" key="6">
    <source>
        <dbReference type="ARBA" id="ARBA00023136"/>
    </source>
</evidence>
<gene>
    <name evidence="8" type="ORF">BK816_01535</name>
</gene>
<accession>A0A1D9MM93</accession>
<keyword evidence="6 7" id="KW-0472">Membrane</keyword>
<dbReference type="PANTHER" id="PTHR34184:SF4">
    <property type="entry name" value="UPF0718 PROTEIN YCGR"/>
    <property type="match status" value="1"/>
</dbReference>
<feature type="transmembrane region" description="Helical" evidence="7">
    <location>
        <begin position="248"/>
        <end position="268"/>
    </location>
</feature>
<proteinExistence type="inferred from homology"/>
<evidence type="ECO:0000256" key="4">
    <source>
        <dbReference type="ARBA" id="ARBA00022692"/>
    </source>
</evidence>
<sequence>MVLSIVGSVLILLTLQAAQGVLLPTGGRLEAWQAVVVSIVFQATPFLVLGTLISGALTALLPGNILGRFAPKNPLLSVPAAAGASMFLPACECASVPVAQSLMRRGVPTAAALTFLLASPAINPVVLVSTAVAFNGNPMMVWARFGASLVAAVLTGWFWLAFGPGDLLKLKKGHSHDHQQKMEAFRSTVMHDFLQAGGFLVLGAMIAAAIKVTISRHTFDAIASYPGAIIALMALMAIVMSLCSEADAFVAAAFTTVSPVGQLVFMVVGPMIDIKLFAMQSGAFGWKFAARFMSLTLVMCILAATSVGWLFFG</sequence>
<evidence type="ECO:0000256" key="2">
    <source>
        <dbReference type="ARBA" id="ARBA00006386"/>
    </source>
</evidence>
<feature type="transmembrane region" description="Helical" evidence="7">
    <location>
        <begin position="33"/>
        <end position="61"/>
    </location>
</feature>
<evidence type="ECO:0000256" key="1">
    <source>
        <dbReference type="ARBA" id="ARBA00004651"/>
    </source>
</evidence>
<organism evidence="8 9">
    <name type="scientific">Boudabousia tangfeifanii</name>
    <dbReference type="NCBI Taxonomy" id="1912795"/>
    <lineage>
        <taxon>Bacteria</taxon>
        <taxon>Bacillati</taxon>
        <taxon>Actinomycetota</taxon>
        <taxon>Actinomycetes</taxon>
        <taxon>Actinomycetales</taxon>
        <taxon>Actinomycetaceae</taxon>
        <taxon>Boudabousia</taxon>
    </lineage>
</organism>
<reference evidence="8 9" key="1">
    <citation type="submission" date="2016-10" db="EMBL/GenBank/DDBJ databases">
        <title>Actinomyces aegypiusis sp. nov., isolated from the Aegypius monachus in Qinghai Tibet Plateau China.</title>
        <authorList>
            <person name="Wang Y."/>
        </authorList>
    </citation>
    <scope>NUCLEOTIDE SEQUENCE [LARGE SCALE GENOMIC DNA]</scope>
    <source>
        <strain evidence="8 9">VUL4_3</strain>
    </source>
</reference>
<evidence type="ECO:0000256" key="3">
    <source>
        <dbReference type="ARBA" id="ARBA00022475"/>
    </source>
</evidence>
<feature type="transmembrane region" description="Helical" evidence="7">
    <location>
        <begin position="222"/>
        <end position="242"/>
    </location>
</feature>
<evidence type="ECO:0000313" key="9">
    <source>
        <dbReference type="Proteomes" id="UP000176288"/>
    </source>
</evidence>
<protein>
    <recommendedName>
        <fullName evidence="10">Permease</fullName>
    </recommendedName>
</protein>